<feature type="domain" description="CHK kinase-like" evidence="1">
    <location>
        <begin position="126"/>
        <end position="304"/>
    </location>
</feature>
<dbReference type="Gene3D" id="3.90.1200.10">
    <property type="match status" value="1"/>
</dbReference>
<dbReference type="InterPro" id="IPR015897">
    <property type="entry name" value="CHK_kinase-like"/>
</dbReference>
<dbReference type="InterPro" id="IPR011009">
    <property type="entry name" value="Kinase-like_dom_sf"/>
</dbReference>
<evidence type="ECO:0000313" key="3">
    <source>
        <dbReference type="Proteomes" id="UP001501035"/>
    </source>
</evidence>
<gene>
    <name evidence="2" type="ORF">GCM10010528_24980</name>
</gene>
<keyword evidence="3" id="KW-1185">Reference proteome</keyword>
<reference evidence="3" key="1">
    <citation type="journal article" date="2019" name="Int. J. Syst. Evol. Microbiol.">
        <title>The Global Catalogue of Microorganisms (GCM) 10K type strain sequencing project: providing services to taxonomists for standard genome sequencing and annotation.</title>
        <authorList>
            <consortium name="The Broad Institute Genomics Platform"/>
            <consortium name="The Broad Institute Genome Sequencing Center for Infectious Disease"/>
            <person name="Wu L."/>
            <person name="Ma J."/>
        </authorList>
    </citation>
    <scope>NUCLEOTIDE SEQUENCE [LARGE SCALE GENOMIC DNA]</scope>
    <source>
        <strain evidence="3">JCM 14234</strain>
    </source>
</reference>
<evidence type="ECO:0000313" key="2">
    <source>
        <dbReference type="EMBL" id="GAA3044677.1"/>
    </source>
</evidence>
<sequence length="372" mass="39860">MNAPSLSPEPAVIDGTAQITPAWVQSVLRHSGLPDAMVRAVSAEPIGAGNVSDCVRVAITYDAAPGGAPSSVVVKLKPSDPGAHAHGLHSGAYHREIGAFRAIGERRAGRIPLAYWVAGDETNINLVTEDLTGSTIPGNQAAGSTVDQAQAVLVELARVHSAFDPISPDSAPEWMIRLADVCDYWSTAARAGADAALVRFADMLPAEALEVIDEAADLVRNWHLLPQQRWSFTHGDPRVDNVLFEEGPDGPSAVLIDWQVTGVRNPMYDVGYFMSGSIDADLRSEHEMDLIRRYVEVYNERAGGYDLATAVSDYQIQLLSGLFISLAAIDVLPDTEVVNALILALLQRNCAAALDWHSVAALRNVVNAVSVR</sequence>
<proteinExistence type="predicted"/>
<evidence type="ECO:0000259" key="1">
    <source>
        <dbReference type="SMART" id="SM00587"/>
    </source>
</evidence>
<dbReference type="InterPro" id="IPR002575">
    <property type="entry name" value="Aminoglycoside_PTrfase"/>
</dbReference>
<name>A0ABP6LHN9_9ACTN</name>
<dbReference type="Pfam" id="PF01636">
    <property type="entry name" value="APH"/>
    <property type="match status" value="1"/>
</dbReference>
<organism evidence="2 3">
    <name type="scientific">Gordonia defluvii</name>
    <dbReference type="NCBI Taxonomy" id="283718"/>
    <lineage>
        <taxon>Bacteria</taxon>
        <taxon>Bacillati</taxon>
        <taxon>Actinomycetota</taxon>
        <taxon>Actinomycetes</taxon>
        <taxon>Mycobacteriales</taxon>
        <taxon>Gordoniaceae</taxon>
        <taxon>Gordonia</taxon>
    </lineage>
</organism>
<protein>
    <recommendedName>
        <fullName evidence="1">CHK kinase-like domain-containing protein</fullName>
    </recommendedName>
</protein>
<dbReference type="Proteomes" id="UP001501035">
    <property type="component" value="Unassembled WGS sequence"/>
</dbReference>
<comment type="caution">
    <text evidence="2">The sequence shown here is derived from an EMBL/GenBank/DDBJ whole genome shotgun (WGS) entry which is preliminary data.</text>
</comment>
<dbReference type="RefSeq" id="WP_290713897.1">
    <property type="nucleotide sequence ID" value="NZ_BAAAVS010000053.1"/>
</dbReference>
<dbReference type="PANTHER" id="PTHR11012">
    <property type="entry name" value="PROTEIN KINASE-LIKE DOMAIN-CONTAINING"/>
    <property type="match status" value="1"/>
</dbReference>
<dbReference type="SUPFAM" id="SSF56112">
    <property type="entry name" value="Protein kinase-like (PK-like)"/>
    <property type="match status" value="1"/>
</dbReference>
<dbReference type="EMBL" id="BAAAVS010000053">
    <property type="protein sequence ID" value="GAA3044677.1"/>
    <property type="molecule type" value="Genomic_DNA"/>
</dbReference>
<accession>A0ABP6LHN9</accession>
<dbReference type="SMART" id="SM00587">
    <property type="entry name" value="CHK"/>
    <property type="match status" value="1"/>
</dbReference>
<dbReference type="PANTHER" id="PTHR11012:SF30">
    <property type="entry name" value="PROTEIN KINASE-LIKE DOMAIN-CONTAINING"/>
    <property type="match status" value="1"/>
</dbReference>